<evidence type="ECO:0000313" key="6">
    <source>
        <dbReference type="EMBL" id="RVW43823.1"/>
    </source>
</evidence>
<name>A0A438E7Z6_VITVI</name>
<comment type="caution">
    <text evidence="6">The sequence shown here is derived from an EMBL/GenBank/DDBJ whole genome shotgun (WGS) entry which is preliminary data.</text>
</comment>
<dbReference type="InterPro" id="IPR057670">
    <property type="entry name" value="SH3_retrovirus"/>
</dbReference>
<dbReference type="SUPFAM" id="SSF53098">
    <property type="entry name" value="Ribonuclease H-like"/>
    <property type="match status" value="1"/>
</dbReference>
<reference evidence="6 7" key="1">
    <citation type="journal article" date="2018" name="PLoS Genet.">
        <title>Population sequencing reveals clonal diversity and ancestral inbreeding in the grapevine cultivar Chardonnay.</title>
        <authorList>
            <person name="Roach M.J."/>
            <person name="Johnson D.L."/>
            <person name="Bohlmann J."/>
            <person name="van Vuuren H.J."/>
            <person name="Jones S.J."/>
            <person name="Pretorius I.S."/>
            <person name="Schmidt S.A."/>
            <person name="Borneman A.R."/>
        </authorList>
    </citation>
    <scope>NUCLEOTIDE SEQUENCE [LARGE SCALE GENOMIC DNA]</scope>
    <source>
        <strain evidence="7">cv. Chardonnay</strain>
        <tissue evidence="6">Leaf</tissue>
    </source>
</reference>
<dbReference type="Pfam" id="PF07727">
    <property type="entry name" value="RVT_2"/>
    <property type="match status" value="2"/>
</dbReference>
<dbReference type="InterPro" id="IPR013103">
    <property type="entry name" value="RVT_2"/>
</dbReference>
<dbReference type="GO" id="GO:0004190">
    <property type="term" value="F:aspartic-type endopeptidase activity"/>
    <property type="evidence" value="ECO:0007669"/>
    <property type="project" value="UniProtKB-KW"/>
</dbReference>
<protein>
    <submittedName>
        <fullName evidence="6">Retrovirus-related Pol polyprotein from transposon RE2</fullName>
    </submittedName>
</protein>
<evidence type="ECO:0000256" key="1">
    <source>
        <dbReference type="ARBA" id="ARBA00022750"/>
    </source>
</evidence>
<dbReference type="AlphaFoldDB" id="A0A438E7Z6"/>
<dbReference type="Pfam" id="PF22936">
    <property type="entry name" value="Pol_BBD"/>
    <property type="match status" value="1"/>
</dbReference>
<dbReference type="Pfam" id="PF25597">
    <property type="entry name" value="SH3_retrovirus"/>
    <property type="match status" value="1"/>
</dbReference>
<sequence>MITSEKLVGSENYLSWFAFVELWFMGQGYEDHLVTQEADIPEVDKVQWRKIDAQLCSVLWQSVDPKILHHLRAYKTCFKFWNQAKGLYTNDIQRLYKIDKFFMVLTLIGLRPDLETVRDQILGSSSVPSLDDVFARLLRISSTQTLPFDNTSDSSVLVSQTNSRGGRSGNRGRGQRPHYTYCNKLGHTRDRCYQLHGRPPHTAHVAQSSDPQSPQPPSSSTSQGIFLIDNSGASDHISGNKDLFSSITTTSALPTVTLANGSQTMAKGFGFAHSLPSLPFHSVLYAPECPFNLISISKITRTLNCSITFSDKFVTLQDRSTGKTIGIRPWETYPCLVPKRLNNRAKSPFELVHTDVWGPCRTVSTLGFQYFVTFIDDYSRCTCDNASEYFSAPFTLFMSQHGIIHQSSCAHTPQQNGVAEPCYLINRMPSSVLYDRIPHSLIFPDQPLYFLPPRVFGCTCFVHILTPGQDKLSAKATKCIFLGYSRLQKGYRCYSSETHRYFLSADVTFFEDSPFFSTSDSLPVSEVYHRRHRVTVPPSLATVHADSPPIPSASPAPALPPSTDLPIALRKVGCRWVYTVKVGPDGQVDRLKARLVAKGYTQIYGFDYGDTFSPVAKIAYVRLLLSMAAMRSWPLYQLDIKNVFLHGDLAEEVYMEQPPGFVAQGESGLVCRLRRSLYGLKQSPRAWFSRFSSVVQEFGMFRSSDQNDIQNLKQHLFTHFQTKDLGKLKYFLGIEIAQSSSGVVLSQRKYALDILEETGMLDCKPVDTPMDPNVKLIPGQGEPLGDPGRYRRLVGKLNYLTITRPNISFPVSVVSQFLQSPCDNHWDAVIRILRYIKSTPGQGNLISWKSKKQDVVTRSSAEAEYRAMCLATCELIWLKHLLRELRFGKDEQMKLICDNQAALHIASNPVFYERTKHIEVDCHFY</sequence>
<dbReference type="EMBL" id="QGNW01001367">
    <property type="protein sequence ID" value="RVW43823.1"/>
    <property type="molecule type" value="Genomic_DNA"/>
</dbReference>
<feature type="domain" description="Retroviral polymerase SH3-like" evidence="5">
    <location>
        <begin position="458"/>
        <end position="520"/>
    </location>
</feature>
<dbReference type="GO" id="GO:0003676">
    <property type="term" value="F:nucleic acid binding"/>
    <property type="evidence" value="ECO:0007669"/>
    <property type="project" value="InterPro"/>
</dbReference>
<accession>A0A438E7Z6</accession>
<feature type="region of interest" description="Disordered" evidence="2">
    <location>
        <begin position="152"/>
        <end position="179"/>
    </location>
</feature>
<dbReference type="PANTHER" id="PTHR11439:SF484">
    <property type="entry name" value="REVERSE TRANSCRIPTASE TY1_COPIA-TYPE DOMAIN-CONTAINING PROTEIN"/>
    <property type="match status" value="1"/>
</dbReference>
<keyword evidence="1" id="KW-0645">Protease</keyword>
<feature type="region of interest" description="Disordered" evidence="2">
    <location>
        <begin position="194"/>
        <end position="224"/>
    </location>
</feature>
<feature type="domain" description="Reverse transcriptase Ty1/copia-type" evidence="3">
    <location>
        <begin position="564"/>
        <end position="700"/>
    </location>
</feature>
<evidence type="ECO:0000256" key="2">
    <source>
        <dbReference type="SAM" id="MobiDB-lite"/>
    </source>
</evidence>
<feature type="compositionally biased region" description="Polar residues" evidence="2">
    <location>
        <begin position="152"/>
        <end position="161"/>
    </location>
</feature>
<dbReference type="PANTHER" id="PTHR11439">
    <property type="entry name" value="GAG-POL-RELATED RETROTRANSPOSON"/>
    <property type="match status" value="1"/>
</dbReference>
<evidence type="ECO:0000259" key="4">
    <source>
        <dbReference type="Pfam" id="PF22936"/>
    </source>
</evidence>
<feature type="domain" description="Retrovirus-related Pol polyprotein from transposon TNT 1-94-like beta-barrel" evidence="4">
    <location>
        <begin position="230"/>
        <end position="300"/>
    </location>
</feature>
<dbReference type="Gene3D" id="3.30.420.10">
    <property type="entry name" value="Ribonuclease H-like superfamily/Ribonuclease H"/>
    <property type="match status" value="1"/>
</dbReference>
<dbReference type="InterPro" id="IPR043502">
    <property type="entry name" value="DNA/RNA_pol_sf"/>
</dbReference>
<dbReference type="Proteomes" id="UP000288805">
    <property type="component" value="Unassembled WGS sequence"/>
</dbReference>
<evidence type="ECO:0000259" key="5">
    <source>
        <dbReference type="Pfam" id="PF25597"/>
    </source>
</evidence>
<keyword evidence="1" id="KW-0378">Hydrolase</keyword>
<gene>
    <name evidence="6" type="primary">RE2_1160</name>
    <name evidence="6" type="ORF">CK203_074070</name>
</gene>
<dbReference type="InterPro" id="IPR036397">
    <property type="entry name" value="RNaseH_sf"/>
</dbReference>
<feature type="domain" description="Reverse transcriptase Ty1/copia-type" evidence="3">
    <location>
        <begin position="702"/>
        <end position="770"/>
    </location>
</feature>
<evidence type="ECO:0000313" key="7">
    <source>
        <dbReference type="Proteomes" id="UP000288805"/>
    </source>
</evidence>
<organism evidence="6 7">
    <name type="scientific">Vitis vinifera</name>
    <name type="common">Grape</name>
    <dbReference type="NCBI Taxonomy" id="29760"/>
    <lineage>
        <taxon>Eukaryota</taxon>
        <taxon>Viridiplantae</taxon>
        <taxon>Streptophyta</taxon>
        <taxon>Embryophyta</taxon>
        <taxon>Tracheophyta</taxon>
        <taxon>Spermatophyta</taxon>
        <taxon>Magnoliopsida</taxon>
        <taxon>eudicotyledons</taxon>
        <taxon>Gunneridae</taxon>
        <taxon>Pentapetalae</taxon>
        <taxon>rosids</taxon>
        <taxon>Vitales</taxon>
        <taxon>Vitaceae</taxon>
        <taxon>Viteae</taxon>
        <taxon>Vitis</taxon>
    </lineage>
</organism>
<dbReference type="InterPro" id="IPR054722">
    <property type="entry name" value="PolX-like_BBD"/>
</dbReference>
<dbReference type="SUPFAM" id="SSF56672">
    <property type="entry name" value="DNA/RNA polymerases"/>
    <property type="match status" value="1"/>
</dbReference>
<feature type="compositionally biased region" description="Low complexity" evidence="2">
    <location>
        <begin position="207"/>
        <end position="223"/>
    </location>
</feature>
<proteinExistence type="predicted"/>
<keyword evidence="1" id="KW-0064">Aspartyl protease</keyword>
<dbReference type="InterPro" id="IPR012337">
    <property type="entry name" value="RNaseH-like_sf"/>
</dbReference>
<evidence type="ECO:0000259" key="3">
    <source>
        <dbReference type="Pfam" id="PF07727"/>
    </source>
</evidence>
<dbReference type="CDD" id="cd09272">
    <property type="entry name" value="RNase_HI_RT_Ty1"/>
    <property type="match status" value="1"/>
</dbReference>